<evidence type="ECO:0000256" key="11">
    <source>
        <dbReference type="SAM" id="Phobius"/>
    </source>
</evidence>
<evidence type="ECO:0000256" key="9">
    <source>
        <dbReference type="RuleBase" id="RU000688"/>
    </source>
</evidence>
<gene>
    <name evidence="13" type="ORF">ACAOBT_LOCUS5983</name>
</gene>
<feature type="transmembrane region" description="Helical" evidence="11">
    <location>
        <begin position="99"/>
        <end position="119"/>
    </location>
</feature>
<comment type="caution">
    <text evidence="13">The sequence shown here is derived from an EMBL/GenBank/DDBJ whole genome shotgun (WGS) entry which is preliminary data.</text>
</comment>
<dbReference type="InterPro" id="IPR000276">
    <property type="entry name" value="GPCR_Rhodpsn"/>
</dbReference>
<keyword evidence="14" id="KW-1185">Reference proteome</keyword>
<dbReference type="Gene3D" id="1.20.1070.10">
    <property type="entry name" value="Rhodopsin 7-helix transmembrane proteins"/>
    <property type="match status" value="1"/>
</dbReference>
<keyword evidence="4 11" id="KW-1133">Transmembrane helix</keyword>
<dbReference type="Pfam" id="PF00001">
    <property type="entry name" value="7tm_1"/>
    <property type="match status" value="1"/>
</dbReference>
<reference evidence="13" key="1">
    <citation type="submission" date="2022-03" db="EMBL/GenBank/DDBJ databases">
        <authorList>
            <person name="Sayadi A."/>
        </authorList>
    </citation>
    <scope>NUCLEOTIDE SEQUENCE</scope>
</reference>
<dbReference type="PANTHER" id="PTHR45695">
    <property type="entry name" value="LEUCOKININ RECEPTOR-RELATED"/>
    <property type="match status" value="1"/>
</dbReference>
<organism evidence="13 14">
    <name type="scientific">Acanthoscelides obtectus</name>
    <name type="common">Bean weevil</name>
    <name type="synonym">Bruchus obtectus</name>
    <dbReference type="NCBI Taxonomy" id="200917"/>
    <lineage>
        <taxon>Eukaryota</taxon>
        <taxon>Metazoa</taxon>
        <taxon>Ecdysozoa</taxon>
        <taxon>Arthropoda</taxon>
        <taxon>Hexapoda</taxon>
        <taxon>Insecta</taxon>
        <taxon>Pterygota</taxon>
        <taxon>Neoptera</taxon>
        <taxon>Endopterygota</taxon>
        <taxon>Coleoptera</taxon>
        <taxon>Polyphaga</taxon>
        <taxon>Cucujiformia</taxon>
        <taxon>Chrysomeloidea</taxon>
        <taxon>Chrysomelidae</taxon>
        <taxon>Bruchinae</taxon>
        <taxon>Bruchini</taxon>
        <taxon>Acanthoscelides</taxon>
    </lineage>
</organism>
<keyword evidence="6 11" id="KW-0472">Membrane</keyword>
<dbReference type="PROSITE" id="PS00237">
    <property type="entry name" value="G_PROTEIN_RECEP_F1_1"/>
    <property type="match status" value="1"/>
</dbReference>
<evidence type="ECO:0000256" key="6">
    <source>
        <dbReference type="ARBA" id="ARBA00023136"/>
    </source>
</evidence>
<dbReference type="PRINTS" id="PR00237">
    <property type="entry name" value="GPCRRHODOPSN"/>
</dbReference>
<dbReference type="GO" id="GO:0004930">
    <property type="term" value="F:G protein-coupled receptor activity"/>
    <property type="evidence" value="ECO:0007669"/>
    <property type="project" value="UniProtKB-KW"/>
</dbReference>
<evidence type="ECO:0000256" key="3">
    <source>
        <dbReference type="ARBA" id="ARBA00022692"/>
    </source>
</evidence>
<dbReference type="CDD" id="cd00637">
    <property type="entry name" value="7tm_classA_rhodopsin-like"/>
    <property type="match status" value="1"/>
</dbReference>
<evidence type="ECO:0000259" key="12">
    <source>
        <dbReference type="PROSITE" id="PS50262"/>
    </source>
</evidence>
<evidence type="ECO:0000256" key="7">
    <source>
        <dbReference type="ARBA" id="ARBA00023170"/>
    </source>
</evidence>
<evidence type="ECO:0000256" key="2">
    <source>
        <dbReference type="ARBA" id="ARBA00010663"/>
    </source>
</evidence>
<dbReference type="PANTHER" id="PTHR45695:SF9">
    <property type="entry name" value="LEUCOKININ RECEPTOR"/>
    <property type="match status" value="1"/>
</dbReference>
<comment type="subcellular location">
    <subcellularLocation>
        <location evidence="1">Membrane</location>
        <topology evidence="1">Multi-pass membrane protein</topology>
    </subcellularLocation>
</comment>
<comment type="similarity">
    <text evidence="2 9">Belongs to the G-protein coupled receptor 1 family.</text>
</comment>
<keyword evidence="8 9" id="KW-0807">Transducer</keyword>
<name>A0A9P0K296_ACAOB</name>
<proteinExistence type="inferred from homology"/>
<feature type="domain" description="G-protein coupled receptors family 1 profile" evidence="12">
    <location>
        <begin position="1"/>
        <end position="293"/>
    </location>
</feature>
<accession>A0A9P0K296</accession>
<feature type="region of interest" description="Disordered" evidence="10">
    <location>
        <begin position="342"/>
        <end position="365"/>
    </location>
</feature>
<keyword evidence="5 9" id="KW-0297">G-protein coupled receptor</keyword>
<evidence type="ECO:0000256" key="5">
    <source>
        <dbReference type="ARBA" id="ARBA00023040"/>
    </source>
</evidence>
<dbReference type="Proteomes" id="UP001152888">
    <property type="component" value="Unassembled WGS sequence"/>
</dbReference>
<dbReference type="EMBL" id="CAKOFQ010006718">
    <property type="protein sequence ID" value="CAH1964731.1"/>
    <property type="molecule type" value="Genomic_DNA"/>
</dbReference>
<dbReference type="GO" id="GO:0005886">
    <property type="term" value="C:plasma membrane"/>
    <property type="evidence" value="ECO:0007669"/>
    <property type="project" value="TreeGrafter"/>
</dbReference>
<evidence type="ECO:0000256" key="4">
    <source>
        <dbReference type="ARBA" id="ARBA00022989"/>
    </source>
</evidence>
<dbReference type="OrthoDB" id="5957382at2759"/>
<evidence type="ECO:0000256" key="10">
    <source>
        <dbReference type="SAM" id="MobiDB-lite"/>
    </source>
</evidence>
<evidence type="ECO:0000313" key="14">
    <source>
        <dbReference type="Proteomes" id="UP001152888"/>
    </source>
</evidence>
<feature type="transmembrane region" description="Helical" evidence="11">
    <location>
        <begin position="276"/>
        <end position="296"/>
    </location>
</feature>
<feature type="transmembrane region" description="Helical" evidence="11">
    <location>
        <begin position="20"/>
        <end position="39"/>
    </location>
</feature>
<keyword evidence="7 9" id="KW-0675">Receptor</keyword>
<feature type="transmembrane region" description="Helical" evidence="11">
    <location>
        <begin position="151"/>
        <end position="174"/>
    </location>
</feature>
<dbReference type="AlphaFoldDB" id="A0A9P0K296"/>
<feature type="compositionally biased region" description="Basic and acidic residues" evidence="10">
    <location>
        <begin position="352"/>
        <end position="365"/>
    </location>
</feature>
<keyword evidence="3 9" id="KW-0812">Transmembrane</keyword>
<feature type="transmembrane region" description="Helical" evidence="11">
    <location>
        <begin position="236"/>
        <end position="256"/>
    </location>
</feature>
<evidence type="ECO:0000256" key="1">
    <source>
        <dbReference type="ARBA" id="ARBA00004141"/>
    </source>
</evidence>
<feature type="transmembrane region" description="Helical" evidence="11">
    <location>
        <begin position="51"/>
        <end position="79"/>
    </location>
</feature>
<evidence type="ECO:0000313" key="13">
    <source>
        <dbReference type="EMBL" id="CAH1964731.1"/>
    </source>
</evidence>
<sequence length="365" mass="42787">MLVVNAMRNKQCKFLQKTFIISLAIADMFTICMFAINHLRILRNELMVWTLGPFMCVFIPTGQVLGTTASSVALLAIALDRYQNVVYALSKRWNPSPRICISMAVGVYVLCSALAYPMATIFDYQPIKIYFVDKKTVEDAFMCVATKEKLTIYYCCIAALIFMPILTIFVWFYYNIATLVWKHRKPLHMRFKKKHQREDESTTTTKCSNTNSVPTVTMAHTLQKKKNLQVERKLRTFRIVVVLMITFVICRFPYWYYYVMRTICKLAGNFVWSIHYTFISLTMLNCALNPLLYTFLNQTINAFKTVNDFMCKICCCCFSNADFEDFEKENPFARENYQPEFQRVGKPNNDQFNKRCDKNNRTEKY</sequence>
<dbReference type="SUPFAM" id="SSF81321">
    <property type="entry name" value="Family A G protein-coupled receptor-like"/>
    <property type="match status" value="1"/>
</dbReference>
<dbReference type="InterPro" id="IPR017452">
    <property type="entry name" value="GPCR_Rhodpsn_7TM"/>
</dbReference>
<dbReference type="PROSITE" id="PS50262">
    <property type="entry name" value="G_PROTEIN_RECEP_F1_2"/>
    <property type="match status" value="1"/>
</dbReference>
<protein>
    <recommendedName>
        <fullName evidence="12">G-protein coupled receptors family 1 profile domain-containing protein</fullName>
    </recommendedName>
</protein>
<evidence type="ECO:0000256" key="8">
    <source>
        <dbReference type="ARBA" id="ARBA00023224"/>
    </source>
</evidence>